<comment type="caution">
    <text evidence="1">The sequence shown here is derived from an EMBL/GenBank/DDBJ whole genome shotgun (WGS) entry which is preliminary data.</text>
</comment>
<dbReference type="EMBL" id="JAWDGP010003532">
    <property type="protein sequence ID" value="KAK3773496.1"/>
    <property type="molecule type" value="Genomic_DNA"/>
</dbReference>
<sequence length="98" mass="10789">MLSTAYWAGRAGSDGVYGLCRRSASDREGRPLLGASVLSVRKSTFDANFTVLKKSGKKMSKFLHGTTKARRGQMGEFELVTQVNLTSLWSVHSRDGNY</sequence>
<evidence type="ECO:0000313" key="1">
    <source>
        <dbReference type="EMBL" id="KAK3773496.1"/>
    </source>
</evidence>
<evidence type="ECO:0000313" key="2">
    <source>
        <dbReference type="Proteomes" id="UP001283361"/>
    </source>
</evidence>
<name>A0AAE0ZR32_9GAST</name>
<organism evidence="1 2">
    <name type="scientific">Elysia crispata</name>
    <name type="common">lettuce slug</name>
    <dbReference type="NCBI Taxonomy" id="231223"/>
    <lineage>
        <taxon>Eukaryota</taxon>
        <taxon>Metazoa</taxon>
        <taxon>Spiralia</taxon>
        <taxon>Lophotrochozoa</taxon>
        <taxon>Mollusca</taxon>
        <taxon>Gastropoda</taxon>
        <taxon>Heterobranchia</taxon>
        <taxon>Euthyneura</taxon>
        <taxon>Panpulmonata</taxon>
        <taxon>Sacoglossa</taxon>
        <taxon>Placobranchoidea</taxon>
        <taxon>Plakobranchidae</taxon>
        <taxon>Elysia</taxon>
    </lineage>
</organism>
<dbReference type="Proteomes" id="UP001283361">
    <property type="component" value="Unassembled WGS sequence"/>
</dbReference>
<keyword evidence="2" id="KW-1185">Reference proteome</keyword>
<accession>A0AAE0ZR32</accession>
<protein>
    <submittedName>
        <fullName evidence="1">Uncharacterized protein</fullName>
    </submittedName>
</protein>
<proteinExistence type="predicted"/>
<dbReference type="AlphaFoldDB" id="A0AAE0ZR32"/>
<reference evidence="1" key="1">
    <citation type="journal article" date="2023" name="G3 (Bethesda)">
        <title>A reference genome for the long-term kleptoplast-retaining sea slug Elysia crispata morphotype clarki.</title>
        <authorList>
            <person name="Eastman K.E."/>
            <person name="Pendleton A.L."/>
            <person name="Shaikh M.A."/>
            <person name="Suttiyut T."/>
            <person name="Ogas R."/>
            <person name="Tomko P."/>
            <person name="Gavelis G."/>
            <person name="Widhalm J.R."/>
            <person name="Wisecaver J.H."/>
        </authorList>
    </citation>
    <scope>NUCLEOTIDE SEQUENCE</scope>
    <source>
        <strain evidence="1">ECLA1</strain>
    </source>
</reference>
<gene>
    <name evidence="1" type="ORF">RRG08_009268</name>
</gene>